<keyword evidence="4" id="KW-0238">DNA-binding</keyword>
<proteinExistence type="predicted"/>
<keyword evidence="2" id="KW-0677">Repeat</keyword>
<gene>
    <name evidence="10" type="ORF">Prudu_003580</name>
</gene>
<dbReference type="FunFam" id="1.10.10.60:FF:000015">
    <property type="entry name" value="Transcription factor RAX3"/>
    <property type="match status" value="1"/>
</dbReference>
<feature type="domain" description="HTH myb-type" evidence="9">
    <location>
        <begin position="101"/>
        <end position="145"/>
    </location>
</feature>
<dbReference type="PROSITE" id="PS51294">
    <property type="entry name" value="HTH_MYB"/>
    <property type="match status" value="2"/>
</dbReference>
<protein>
    <submittedName>
        <fullName evidence="10">Myb domain protein 68</fullName>
    </submittedName>
</protein>
<dbReference type="SMART" id="SM00717">
    <property type="entry name" value="SANT"/>
    <property type="match status" value="2"/>
</dbReference>
<evidence type="ECO:0000256" key="6">
    <source>
        <dbReference type="ARBA" id="ARBA00023242"/>
    </source>
</evidence>
<comment type="subcellular location">
    <subcellularLocation>
        <location evidence="1">Nucleus</location>
    </subcellularLocation>
</comment>
<evidence type="ECO:0000259" key="8">
    <source>
        <dbReference type="PROSITE" id="PS50090"/>
    </source>
</evidence>
<accession>A0A4Y1QTF4</accession>
<evidence type="ECO:0000259" key="9">
    <source>
        <dbReference type="PROSITE" id="PS51294"/>
    </source>
</evidence>
<dbReference type="GO" id="GO:0003677">
    <property type="term" value="F:DNA binding"/>
    <property type="evidence" value="ECO:0007669"/>
    <property type="project" value="UniProtKB-KW"/>
</dbReference>
<evidence type="ECO:0000313" key="10">
    <source>
        <dbReference type="EMBL" id="BBG95115.1"/>
    </source>
</evidence>
<dbReference type="AlphaFoldDB" id="A0A4Y1QTF4"/>
<evidence type="ECO:0000256" key="4">
    <source>
        <dbReference type="ARBA" id="ARBA00023125"/>
    </source>
</evidence>
<evidence type="ECO:0000256" key="5">
    <source>
        <dbReference type="ARBA" id="ARBA00023163"/>
    </source>
</evidence>
<organism evidence="10">
    <name type="scientific">Prunus dulcis</name>
    <name type="common">Almond</name>
    <name type="synonym">Amygdalus dulcis</name>
    <dbReference type="NCBI Taxonomy" id="3755"/>
    <lineage>
        <taxon>Eukaryota</taxon>
        <taxon>Viridiplantae</taxon>
        <taxon>Streptophyta</taxon>
        <taxon>Embryophyta</taxon>
        <taxon>Tracheophyta</taxon>
        <taxon>Spermatophyta</taxon>
        <taxon>Magnoliopsida</taxon>
        <taxon>eudicotyledons</taxon>
        <taxon>Gunneridae</taxon>
        <taxon>Pentapetalae</taxon>
        <taxon>rosids</taxon>
        <taxon>fabids</taxon>
        <taxon>Rosales</taxon>
        <taxon>Rosaceae</taxon>
        <taxon>Amygdaloideae</taxon>
        <taxon>Amygdaleae</taxon>
        <taxon>Prunus</taxon>
    </lineage>
</organism>
<dbReference type="InterPro" id="IPR017930">
    <property type="entry name" value="Myb_dom"/>
</dbReference>
<feature type="domain" description="HTH myb-type" evidence="9">
    <location>
        <begin position="43"/>
        <end position="100"/>
    </location>
</feature>
<dbReference type="SUPFAM" id="SSF46689">
    <property type="entry name" value="Homeodomain-like"/>
    <property type="match status" value="1"/>
</dbReference>
<feature type="domain" description="Myb-like" evidence="8">
    <location>
        <begin position="43"/>
        <end position="96"/>
    </location>
</feature>
<dbReference type="PANTHER" id="PTHR48000">
    <property type="entry name" value="OS09G0431300 PROTEIN"/>
    <property type="match status" value="1"/>
</dbReference>
<dbReference type="CDD" id="cd00167">
    <property type="entry name" value="SANT"/>
    <property type="match status" value="2"/>
</dbReference>
<feature type="non-terminal residue" evidence="10">
    <location>
        <position position="1"/>
    </location>
</feature>
<evidence type="ECO:0000256" key="3">
    <source>
        <dbReference type="ARBA" id="ARBA00023015"/>
    </source>
</evidence>
<feature type="region of interest" description="Disordered" evidence="7">
    <location>
        <begin position="298"/>
        <end position="317"/>
    </location>
</feature>
<reference evidence="10" key="1">
    <citation type="journal article" date="2019" name="Science">
        <title>Mutation of a bHLH transcription factor allowed almond domestication.</title>
        <authorList>
            <person name="Sanchez-Perez R."/>
            <person name="Pavan S."/>
            <person name="Mazzeo R."/>
            <person name="Moldovan C."/>
            <person name="Aiese Cigliano R."/>
            <person name="Del Cueto J."/>
            <person name="Ricciardi F."/>
            <person name="Lotti C."/>
            <person name="Ricciardi L."/>
            <person name="Dicenta F."/>
            <person name="Lopez-Marques R.L."/>
            <person name="Lindberg Moller B."/>
        </authorList>
    </citation>
    <scope>NUCLEOTIDE SEQUENCE</scope>
</reference>
<dbReference type="PROSITE" id="PS50090">
    <property type="entry name" value="MYB_LIKE"/>
    <property type="match status" value="1"/>
</dbReference>
<dbReference type="InterPro" id="IPR001005">
    <property type="entry name" value="SANT/Myb"/>
</dbReference>
<keyword evidence="6" id="KW-0539">Nucleus</keyword>
<dbReference type="Gene3D" id="1.10.10.60">
    <property type="entry name" value="Homeodomain-like"/>
    <property type="match status" value="2"/>
</dbReference>
<evidence type="ECO:0000256" key="1">
    <source>
        <dbReference type="ARBA" id="ARBA00004123"/>
    </source>
</evidence>
<dbReference type="EMBL" id="AP019297">
    <property type="protein sequence ID" value="BBG95115.1"/>
    <property type="molecule type" value="Genomic_DNA"/>
</dbReference>
<dbReference type="Pfam" id="PF00249">
    <property type="entry name" value="Myb_DNA-binding"/>
    <property type="match status" value="2"/>
</dbReference>
<dbReference type="PANTHER" id="PTHR48000:SF67">
    <property type="entry name" value="MYB-LIKE DNA-BINDING DOMAIN CONTAINING PROTEIN, EXPRESSED"/>
    <property type="match status" value="1"/>
</dbReference>
<dbReference type="GO" id="GO:0005634">
    <property type="term" value="C:nucleus"/>
    <property type="evidence" value="ECO:0007669"/>
    <property type="project" value="UniProtKB-SubCell"/>
</dbReference>
<evidence type="ECO:0000256" key="2">
    <source>
        <dbReference type="ARBA" id="ARBA00022737"/>
    </source>
</evidence>
<dbReference type="InterPro" id="IPR009057">
    <property type="entry name" value="Homeodomain-like_sf"/>
</dbReference>
<sequence>ATIFISSPPKAPAFAYFGASACLNFLSVSVSVSAMGRTPCCDKDNVKRGPWSPDEDATLKSYLETHGTGGNWILLPKKAGLRRCGKSCRLRWLNYLRPDIKHGCFTEEEDSIICSLYNQMGSRQMSGRTDNDVKNYWNTKLKKKLFGGKQNLTTKNSKEPTNNATLPGSAASLALPCVPKAEPQDSAFSTFQTQIPPTLHMLTDVNSGLNAYNQTWTLNSPDQLYSSNVMAFSDFGASSKKSYTTVSLSQDGSNISDSSSIAAVDKCASLPGNGSLDDSGMFTDFGLPYDLILRHKTRTESKGSQPSVKNKKHGEKKQKQMLRIGEGNGGIIFSLSWTSASVHRGGENV</sequence>
<feature type="non-terminal residue" evidence="10">
    <location>
        <position position="349"/>
    </location>
</feature>
<evidence type="ECO:0000256" key="7">
    <source>
        <dbReference type="SAM" id="MobiDB-lite"/>
    </source>
</evidence>
<name>A0A4Y1QTF4_PRUDU</name>
<keyword evidence="3" id="KW-0805">Transcription regulation</keyword>
<keyword evidence="5" id="KW-0804">Transcription</keyword>